<dbReference type="STRING" id="797299.HALLA_13675"/>
<dbReference type="HOGENOM" id="CLU_2678764_0_0_2"/>
<keyword evidence="3" id="KW-1185">Reference proteome</keyword>
<evidence type="ECO:0000256" key="1">
    <source>
        <dbReference type="SAM" id="MobiDB-lite"/>
    </source>
</evidence>
<gene>
    <name evidence="2" type="ORF">HALLA_13675</name>
</gene>
<dbReference type="KEGG" id="hlr:HALLA_13675"/>
<feature type="region of interest" description="Disordered" evidence="1">
    <location>
        <begin position="1"/>
        <end position="26"/>
    </location>
</feature>
<evidence type="ECO:0000313" key="3">
    <source>
        <dbReference type="Proteomes" id="UP000019024"/>
    </source>
</evidence>
<dbReference type="EMBL" id="CP007055">
    <property type="protein sequence ID" value="AHG01037.1"/>
    <property type="molecule type" value="Genomic_DNA"/>
</dbReference>
<dbReference type="Proteomes" id="UP000019024">
    <property type="component" value="Chromosome"/>
</dbReference>
<sequence>MIQDDNDHQEWIRRARNERTERGQAADPTIPVLPIIASLERTSHLSDRLSPFHVGVDNRRAFINFQAPPGHRYL</sequence>
<name>W0JUM1_9EURY</name>
<accession>W0JUM1</accession>
<dbReference type="AlphaFoldDB" id="W0JUM1"/>
<evidence type="ECO:0000313" key="2">
    <source>
        <dbReference type="EMBL" id="AHG01037.1"/>
    </source>
</evidence>
<proteinExistence type="predicted"/>
<protein>
    <submittedName>
        <fullName evidence="2">Uncharacterized protein</fullName>
    </submittedName>
</protein>
<feature type="compositionally biased region" description="Basic and acidic residues" evidence="1">
    <location>
        <begin position="1"/>
        <end position="24"/>
    </location>
</feature>
<organism evidence="2 3">
    <name type="scientific">Halostagnicola larsenii XH-48</name>
    <dbReference type="NCBI Taxonomy" id="797299"/>
    <lineage>
        <taxon>Archaea</taxon>
        <taxon>Methanobacteriati</taxon>
        <taxon>Methanobacteriota</taxon>
        <taxon>Stenosarchaea group</taxon>
        <taxon>Halobacteria</taxon>
        <taxon>Halobacteriales</taxon>
        <taxon>Natrialbaceae</taxon>
        <taxon>Halostagnicola</taxon>
    </lineage>
</organism>
<reference evidence="2 3" key="1">
    <citation type="submission" date="2014-01" db="EMBL/GenBank/DDBJ databases">
        <authorList>
            <consortium name="DOE Joint Genome Institute"/>
            <person name="Anderson I."/>
            <person name="Huntemann M."/>
            <person name="Han J."/>
            <person name="Chen A."/>
            <person name="Kyrpides N."/>
            <person name="Mavromatis K."/>
            <person name="Markowitz V."/>
            <person name="Palaniappan K."/>
            <person name="Ivanova N."/>
            <person name="Schaumberg A."/>
            <person name="Pati A."/>
            <person name="Liolios K."/>
            <person name="Nordberg H.P."/>
            <person name="Cantor M.N."/>
            <person name="Hua S.X."/>
            <person name="Woyke T."/>
        </authorList>
    </citation>
    <scope>NUCLEOTIDE SEQUENCE [LARGE SCALE GENOMIC DNA]</scope>
    <source>
        <strain evidence="2 3">XH-48</strain>
    </source>
</reference>